<keyword evidence="4 8" id="KW-1133">Transmembrane helix</keyword>
<feature type="transmembrane region" description="Helical" evidence="8">
    <location>
        <begin position="679"/>
        <end position="704"/>
    </location>
</feature>
<evidence type="ECO:0000259" key="10">
    <source>
        <dbReference type="Pfam" id="PF12704"/>
    </source>
</evidence>
<evidence type="ECO:0000256" key="5">
    <source>
        <dbReference type="ARBA" id="ARBA00023136"/>
    </source>
</evidence>
<feature type="transmembrane region" description="Helical" evidence="8">
    <location>
        <begin position="636"/>
        <end position="659"/>
    </location>
</feature>
<comment type="similarity">
    <text evidence="6">Belongs to the ABC-4 integral membrane protein family.</text>
</comment>
<evidence type="ECO:0000313" key="11">
    <source>
        <dbReference type="EMBL" id="QOY61544.1"/>
    </source>
</evidence>
<evidence type="ECO:0000256" key="8">
    <source>
        <dbReference type="SAM" id="Phobius"/>
    </source>
</evidence>
<evidence type="ECO:0000256" key="2">
    <source>
        <dbReference type="ARBA" id="ARBA00022475"/>
    </source>
</evidence>
<evidence type="ECO:0000256" key="3">
    <source>
        <dbReference type="ARBA" id="ARBA00022692"/>
    </source>
</evidence>
<feature type="transmembrane region" description="Helical" evidence="8">
    <location>
        <begin position="757"/>
        <end position="777"/>
    </location>
</feature>
<dbReference type="InterPro" id="IPR038766">
    <property type="entry name" value="Membrane_comp_ABC_pdt"/>
</dbReference>
<dbReference type="PANTHER" id="PTHR30287">
    <property type="entry name" value="MEMBRANE COMPONENT OF PREDICTED ABC SUPERFAMILY METABOLITE UPTAKE TRANSPORTER"/>
    <property type="match status" value="1"/>
</dbReference>
<feature type="domain" description="ABC3 transporter permease C-terminal" evidence="9">
    <location>
        <begin position="591"/>
        <end position="706"/>
    </location>
</feature>
<dbReference type="InterPro" id="IPR003838">
    <property type="entry name" value="ABC3_permease_C"/>
</dbReference>
<dbReference type="GO" id="GO:0005886">
    <property type="term" value="C:plasma membrane"/>
    <property type="evidence" value="ECO:0007669"/>
    <property type="project" value="UniProtKB-SubCell"/>
</dbReference>
<feature type="domain" description="MacB-like periplasmic core" evidence="10">
    <location>
        <begin position="758"/>
        <end position="925"/>
    </location>
</feature>
<evidence type="ECO:0000256" key="6">
    <source>
        <dbReference type="ARBA" id="ARBA00038076"/>
    </source>
</evidence>
<feature type="coiled-coil region" evidence="7">
    <location>
        <begin position="493"/>
        <end position="538"/>
    </location>
</feature>
<feature type="transmembrane region" description="Helical" evidence="8">
    <location>
        <begin position="990"/>
        <end position="1010"/>
    </location>
</feature>
<evidence type="ECO:0000259" key="9">
    <source>
        <dbReference type="Pfam" id="PF02687"/>
    </source>
</evidence>
<organism evidence="11 12">
    <name type="scientific">Thermophilibacter immobilis</name>
    <dbReference type="NCBI Taxonomy" id="2779519"/>
    <lineage>
        <taxon>Bacteria</taxon>
        <taxon>Bacillati</taxon>
        <taxon>Actinomycetota</taxon>
        <taxon>Coriobacteriia</taxon>
        <taxon>Coriobacteriales</taxon>
        <taxon>Atopobiaceae</taxon>
        <taxon>Thermophilibacter</taxon>
    </lineage>
</organism>
<comment type="subcellular location">
    <subcellularLocation>
        <location evidence="1">Cell membrane</location>
        <topology evidence="1">Multi-pass membrane protein</topology>
    </subcellularLocation>
</comment>
<evidence type="ECO:0000256" key="4">
    <source>
        <dbReference type="ARBA" id="ARBA00022989"/>
    </source>
</evidence>
<evidence type="ECO:0000256" key="7">
    <source>
        <dbReference type="SAM" id="Coils"/>
    </source>
</evidence>
<dbReference type="AlphaFoldDB" id="A0A7S7MA71"/>
<keyword evidence="12" id="KW-1185">Reference proteome</keyword>
<feature type="transmembrane region" description="Helical" evidence="8">
    <location>
        <begin position="1044"/>
        <end position="1065"/>
    </location>
</feature>
<keyword evidence="7" id="KW-0175">Coiled coil</keyword>
<evidence type="ECO:0000256" key="1">
    <source>
        <dbReference type="ARBA" id="ARBA00004651"/>
    </source>
</evidence>
<feature type="transmembrane region" description="Helical" evidence="8">
    <location>
        <begin position="588"/>
        <end position="608"/>
    </location>
</feature>
<keyword evidence="5 8" id="KW-0472">Membrane</keyword>
<name>A0A7S7MA71_9ACTN</name>
<dbReference type="KEGG" id="tio:INP52_02980"/>
<sequence>MALGSFALVGLFVTGPDMRATGAAYFAAHDLADLTVISDYGLTSDDVAAIDGVTGASAIEYGSFKDVTVDGTTQAVRVMSAPADVSRLELVGGRMPETDDEIALDSNLAGTFALGDTFGVTEKADALSDATSLTRNAFTVVGYVDSPEILSFVNMGQSTAGAGSLAGYAVVDQGVFDADVYTLARLRFSDAAGLDPYSDAYRDVVQAHKDELQGLLAARPQERLDEVRASGQQEVDDAQAQLDDAQARLDDTSAQLSDASAQLDDAAAQIAAAKEELASSASAGQAQLDAAHERLASAAGQLSSARAQLDASKGQTDEGARQLADGQAELASQKAGLDGQQASFDQAAAAYEQGWESVSAGWQASQGAWAQLDAVRDQIPAQVDHWQAAVAADPTDDEATTQLAAWTQRQDQLAQLDELKASYDQLAAFAGSRDDLAQQLAQAHAAYDAAAATLSQKSSELADARVAYDAGEETYAQNYADYQDGVTAYQTALASYRQQLSAASDQILDAQSQLDAGRREYEDNLDAFNEALPDAQSQITDAAAELAAARARLERLTMPSYETDTRREAPGSQAYATYDTISQIVDSLARVFPVLLYLVAALVTLSTMTRMVDEERVNSGTLKALGYSDADIAKKFVLYGALAGGAGAALGIVAGHTLMPWIVYTAYGHAFTLPPIQLGFYPGITAIALALAAVCSVLPAFVAVKRELLARPAELLLPKPPRGGSKIFLERLTPVWRRMSFTHKVTARNLFRYKQRMLMTVLGVAGAVCMLVAGFGVQHSISKMGTRQFDELLNYDMIVARTPTATDSQLTDVDDLLESDAVAAHAPVRYESVSREGGANQDRQDITLLVPQDDAALCDYVLLNDRTSGATLALPDEGAVISERLASLLGLQVGDTLDFTATDGGARSTTVAGITEMYMGHFMFMSREAYEACYGADFSSNADLVRLCDGSTTSVEDESAHFMDLAGVRGVVQNTALEDQINTVVTSLDMIMTVLIVVATLLGIVIMYNLTNLNVSERMRELSTIKVLGFHTNEATMYIYRETIALTALGLLAGYALGVALHEYILVVVPPDEVMFNPALSAIEFAVPAAVVAAITVVLYFVVVYRLRHVDMLEALKSVE</sequence>
<protein>
    <submittedName>
        <fullName evidence="11">FtsX-like permease family protein</fullName>
    </submittedName>
</protein>
<keyword evidence="2" id="KW-1003">Cell membrane</keyword>
<dbReference type="Proteomes" id="UP000593735">
    <property type="component" value="Chromosome"/>
</dbReference>
<dbReference type="Pfam" id="PF02687">
    <property type="entry name" value="FtsX"/>
    <property type="match status" value="2"/>
</dbReference>
<accession>A0A7S7MA71</accession>
<proteinExistence type="inferred from homology"/>
<gene>
    <name evidence="11" type="ORF">INP52_02980</name>
</gene>
<dbReference type="EMBL" id="CP063767">
    <property type="protein sequence ID" value="QOY61544.1"/>
    <property type="molecule type" value="Genomic_DNA"/>
</dbReference>
<reference evidence="11 12" key="1">
    <citation type="submission" date="2020-10" db="EMBL/GenBank/DDBJ databases">
        <title>Olsenella immobilis sp.nov., isolated from the mud in a fermentation cellar used for the production of Chinese strong-flavoured liquor.</title>
        <authorList>
            <person name="Lu L."/>
        </authorList>
    </citation>
    <scope>NUCLEOTIDE SEQUENCE [LARGE SCALE GENOMIC DNA]</scope>
    <source>
        <strain evidence="11 12">LZLJ-2</strain>
    </source>
</reference>
<keyword evidence="3 8" id="KW-0812">Transmembrane</keyword>
<evidence type="ECO:0000313" key="12">
    <source>
        <dbReference type="Proteomes" id="UP000593735"/>
    </source>
</evidence>
<dbReference type="InterPro" id="IPR025857">
    <property type="entry name" value="MacB_PCD"/>
</dbReference>
<feature type="domain" description="ABC3 transporter permease C-terminal" evidence="9">
    <location>
        <begin position="994"/>
        <end position="1108"/>
    </location>
</feature>
<dbReference type="PANTHER" id="PTHR30287:SF1">
    <property type="entry name" value="INNER MEMBRANE PROTEIN"/>
    <property type="match status" value="1"/>
</dbReference>
<feature type="coiled-coil region" evidence="7">
    <location>
        <begin position="228"/>
        <end position="283"/>
    </location>
</feature>
<feature type="transmembrane region" description="Helical" evidence="8">
    <location>
        <begin position="1085"/>
        <end position="1107"/>
    </location>
</feature>
<dbReference type="Pfam" id="PF12704">
    <property type="entry name" value="MacB_PCD"/>
    <property type="match status" value="1"/>
</dbReference>
<dbReference type="Gene3D" id="1.10.287.1490">
    <property type="match status" value="1"/>
</dbReference>